<dbReference type="InterPro" id="IPR008914">
    <property type="entry name" value="PEBP"/>
</dbReference>
<organism evidence="1 2">
    <name type="scientific">Aromatoleum buckelii</name>
    <dbReference type="NCBI Taxonomy" id="200254"/>
    <lineage>
        <taxon>Bacteria</taxon>
        <taxon>Pseudomonadati</taxon>
        <taxon>Pseudomonadota</taxon>
        <taxon>Betaproteobacteria</taxon>
        <taxon>Rhodocyclales</taxon>
        <taxon>Rhodocyclaceae</taxon>
        <taxon>Aromatoleum</taxon>
    </lineage>
</organism>
<dbReference type="PANTHER" id="PTHR30289:SF1">
    <property type="entry name" value="PEBP (PHOSPHATIDYLETHANOLAMINE-BINDING PROTEIN) FAMILY PROTEIN"/>
    <property type="match status" value="1"/>
</dbReference>
<comment type="caution">
    <text evidence="1">The sequence shown here is derived from an EMBL/GenBank/DDBJ whole genome shotgun (WGS) entry which is preliminary data.</text>
</comment>
<accession>A0ABX1N4J2</accession>
<dbReference type="Proteomes" id="UP000601990">
    <property type="component" value="Unassembled WGS sequence"/>
</dbReference>
<dbReference type="SUPFAM" id="SSF49777">
    <property type="entry name" value="PEBP-like"/>
    <property type="match status" value="1"/>
</dbReference>
<dbReference type="EMBL" id="WTVH01000025">
    <property type="protein sequence ID" value="NMF94202.1"/>
    <property type="molecule type" value="Genomic_DNA"/>
</dbReference>
<proteinExistence type="predicted"/>
<name>A0ABX1N4J2_9RHOO</name>
<dbReference type="InterPro" id="IPR005247">
    <property type="entry name" value="YbhB_YbcL/LppC-like"/>
</dbReference>
<sequence>MKLTSQSFTDNATIPGEFAFCIPATAGHVCLGSNLNPHLAWSSIPSGTRSFALICHDPDVPGKGDDVNQEGRVVPASLPRVDFFHWVLVDLPAELSEIAAGSFSAAVTPGGKPGPQAPHGRHGINDYTAWFAGDESMHGDYYGYDGPCPPWNDELVHHYVFTLYALDVECIALEGRFGGAEVRNALTAHVLAEAKLTGLYSLNPALERRAG</sequence>
<dbReference type="InterPro" id="IPR036610">
    <property type="entry name" value="PEBP-like_sf"/>
</dbReference>
<dbReference type="NCBIfam" id="TIGR00481">
    <property type="entry name" value="YbhB/YbcL family Raf kinase inhibitor-like protein"/>
    <property type="match status" value="1"/>
</dbReference>
<evidence type="ECO:0000313" key="1">
    <source>
        <dbReference type="EMBL" id="NMF94202.1"/>
    </source>
</evidence>
<dbReference type="PANTHER" id="PTHR30289">
    <property type="entry name" value="UNCHARACTERIZED PROTEIN YBCL-RELATED"/>
    <property type="match status" value="1"/>
</dbReference>
<keyword evidence="1" id="KW-0649">Protein kinase inhibitor</keyword>
<reference evidence="1" key="1">
    <citation type="submission" date="2019-12" db="EMBL/GenBank/DDBJ databases">
        <title>Comparative genomics gives insights into the taxonomy of the Azoarcus-Aromatoleum group and reveals separate origins of nif in the plant-associated Azoarcus and non-plant-associated Aromatoleum sub-groups.</title>
        <authorList>
            <person name="Lafos M."/>
            <person name="Maluk M."/>
            <person name="Batista M."/>
            <person name="Junghare M."/>
            <person name="Carmona M."/>
            <person name="Faoro H."/>
            <person name="Cruz L.M."/>
            <person name="Battistoni F."/>
            <person name="De Souza E."/>
            <person name="Pedrosa F."/>
            <person name="Chen W.-M."/>
            <person name="Poole P.S."/>
            <person name="Dixon R.A."/>
            <person name="James E.K."/>
        </authorList>
    </citation>
    <scope>NUCLEOTIDE SEQUENCE</scope>
    <source>
        <strain evidence="1">U120</strain>
    </source>
</reference>
<keyword evidence="2" id="KW-1185">Reference proteome</keyword>
<protein>
    <submittedName>
        <fullName evidence="1">YbhB/YbcL family Raf kinase inhibitor-like protein</fullName>
    </submittedName>
</protein>
<evidence type="ECO:0000313" key="2">
    <source>
        <dbReference type="Proteomes" id="UP000601990"/>
    </source>
</evidence>
<dbReference type="RefSeq" id="WP_169199437.1">
    <property type="nucleotide sequence ID" value="NZ_WTVH02000009.1"/>
</dbReference>
<gene>
    <name evidence="1" type="ORF">GO608_12775</name>
</gene>
<dbReference type="CDD" id="cd00865">
    <property type="entry name" value="PEBP_bact_arch"/>
    <property type="match status" value="1"/>
</dbReference>
<dbReference type="GO" id="GO:0004860">
    <property type="term" value="F:protein kinase inhibitor activity"/>
    <property type="evidence" value="ECO:0007669"/>
    <property type="project" value="UniProtKB-KW"/>
</dbReference>
<dbReference type="Pfam" id="PF01161">
    <property type="entry name" value="PBP"/>
    <property type="match status" value="1"/>
</dbReference>
<dbReference type="Gene3D" id="3.90.280.10">
    <property type="entry name" value="PEBP-like"/>
    <property type="match status" value="1"/>
</dbReference>